<gene>
    <name evidence="2" type="ORF">ASIM_LOCUS20727</name>
    <name evidence="1" type="ORF">ASIM_LOCUS6779</name>
</gene>
<dbReference type="InterPro" id="IPR050135">
    <property type="entry name" value="dGTPase-like"/>
</dbReference>
<dbReference type="Gene3D" id="1.10.3210.10">
    <property type="entry name" value="Hypothetical protein af1432"/>
    <property type="match status" value="1"/>
</dbReference>
<evidence type="ECO:0000313" key="3">
    <source>
        <dbReference type="Proteomes" id="UP000267096"/>
    </source>
</evidence>
<dbReference type="SUPFAM" id="SSF109604">
    <property type="entry name" value="HD-domain/PDEase-like"/>
    <property type="match status" value="1"/>
</dbReference>
<dbReference type="GO" id="GO:0005634">
    <property type="term" value="C:nucleus"/>
    <property type="evidence" value="ECO:0007669"/>
    <property type="project" value="TreeGrafter"/>
</dbReference>
<name>A0A3P6TEB7_ANISI</name>
<organism evidence="2 3">
    <name type="scientific">Anisakis simplex</name>
    <name type="common">Herring worm</name>
    <dbReference type="NCBI Taxonomy" id="6269"/>
    <lineage>
        <taxon>Eukaryota</taxon>
        <taxon>Metazoa</taxon>
        <taxon>Ecdysozoa</taxon>
        <taxon>Nematoda</taxon>
        <taxon>Chromadorea</taxon>
        <taxon>Rhabditida</taxon>
        <taxon>Spirurina</taxon>
        <taxon>Ascaridomorpha</taxon>
        <taxon>Ascaridoidea</taxon>
        <taxon>Anisakidae</taxon>
        <taxon>Anisakis</taxon>
        <taxon>Anisakis simplex complex</taxon>
    </lineage>
</organism>
<accession>A0A3P6TEB7</accession>
<evidence type="ECO:0000313" key="1">
    <source>
        <dbReference type="EMBL" id="VDK27784.1"/>
    </source>
</evidence>
<proteinExistence type="predicted"/>
<keyword evidence="3" id="KW-1185">Reference proteome</keyword>
<reference evidence="2 3" key="1">
    <citation type="submission" date="2018-11" db="EMBL/GenBank/DDBJ databases">
        <authorList>
            <consortium name="Pathogen Informatics"/>
        </authorList>
    </citation>
    <scope>NUCLEOTIDE SEQUENCE [LARGE SCALE GENOMIC DNA]</scope>
</reference>
<dbReference type="AlphaFoldDB" id="A0A3P6TEB7"/>
<dbReference type="PANTHER" id="PTHR11373:SF4">
    <property type="entry name" value="DEOXYNUCLEOSIDE TRIPHOSPHATE TRIPHOSPHOHYDROLASE SAMHD1"/>
    <property type="match status" value="1"/>
</dbReference>
<dbReference type="EMBL" id="UYRR01040473">
    <property type="protein sequence ID" value="VDK79185.1"/>
    <property type="molecule type" value="Genomic_DNA"/>
</dbReference>
<sequence>MYDIVSNSIDSLDVDKFDYLLRDSHHASIAISFNQNNVMRIMDWMRPIEVEERLPSGVLVKCSRICYAIKVLNDIDIVGQSRYALHERLYSHHTVRAYQAM</sequence>
<dbReference type="PANTHER" id="PTHR11373">
    <property type="entry name" value="DEOXYNUCLEOSIDE TRIPHOSPHATE TRIPHOSPHOHYDROLASE"/>
    <property type="match status" value="1"/>
</dbReference>
<evidence type="ECO:0000313" key="2">
    <source>
        <dbReference type="EMBL" id="VDK79185.1"/>
    </source>
</evidence>
<protein>
    <submittedName>
        <fullName evidence="2">Uncharacterized protein</fullName>
    </submittedName>
</protein>
<dbReference type="GO" id="GO:0008832">
    <property type="term" value="F:dGTPase activity"/>
    <property type="evidence" value="ECO:0007669"/>
    <property type="project" value="TreeGrafter"/>
</dbReference>
<dbReference type="EMBL" id="UYRR01015274">
    <property type="protein sequence ID" value="VDK27784.1"/>
    <property type="molecule type" value="Genomic_DNA"/>
</dbReference>
<dbReference type="OrthoDB" id="9991235at2759"/>
<dbReference type="Proteomes" id="UP000267096">
    <property type="component" value="Unassembled WGS sequence"/>
</dbReference>
<dbReference type="GO" id="GO:0006203">
    <property type="term" value="P:dGTP catabolic process"/>
    <property type="evidence" value="ECO:0007669"/>
    <property type="project" value="TreeGrafter"/>
</dbReference>